<dbReference type="InterPro" id="IPR007280">
    <property type="entry name" value="Peptidase_C_arc/bac"/>
</dbReference>
<dbReference type="RefSeq" id="WP_093523134.1">
    <property type="nucleotide sequence ID" value="NZ_FOSK01000015.1"/>
</dbReference>
<dbReference type="Pfam" id="PF00353">
    <property type="entry name" value="HemolysinCabind"/>
    <property type="match status" value="1"/>
</dbReference>
<dbReference type="SMART" id="SM00235">
    <property type="entry name" value="ZnMc"/>
    <property type="match status" value="1"/>
</dbReference>
<name>A0A1I4EHA5_9HYPH</name>
<reference evidence="7 8" key="1">
    <citation type="submission" date="2016-10" db="EMBL/GenBank/DDBJ databases">
        <authorList>
            <person name="Varghese N."/>
            <person name="Submissions S."/>
        </authorList>
    </citation>
    <scope>NUCLEOTIDE SEQUENCE [LARGE SCALE GENOMIC DNA]</scope>
    <source>
        <strain evidence="7 8">DSM 16392</strain>
    </source>
</reference>
<sequence length="530" mass="55977">MFRDNHVEEARVIEGGDAPYSTTTPYSISSGDTFEGTLSFSGDKDAIKLEVQAGVTYTISMEGIGSGGVSDTYLYLYDSNTNEIATDDDGGSGRNSEITFTATSTGTYYIGAASYNDRYTGDYRVSVDADGGPTDPPTDPNAFTNDQIASQLTDGYWNNSGRGRRAFDVSPGESLTVNLNGLNASGRELATKALEAWTKVTGIDFQTVNSGAQITFDDNDSGAYANSTTRGSTIVSSTVNVSTDWVARYGTGLDGYAFQTYVHEIGHALGLGHAGNYNGSATYGVDNHYSNDSWQGTIMSYFDQVENTSVDASRAYVVTPMIADILAMQDLYGTATDLRTGSTVYGENSTAGGYYDDIADLNPATFTIMDNGGTDSINFSSVRADQKISLVAETYSDVNGLTGNMTIMRDTVIENAYSGSGNDELIGNDADNGLYANAGNDTLEGGLGDDTLSGGSGRDTFVFNINCGADTIVDFSNGLDFMRFESGADSFADLTIQDTGADTVVSYDGGSITLSGVDSSLISADDFTFV</sequence>
<dbReference type="Gene3D" id="2.60.120.380">
    <property type="match status" value="1"/>
</dbReference>
<comment type="subcellular location">
    <subcellularLocation>
        <location evidence="2">Secreted</location>
    </subcellularLocation>
</comment>
<dbReference type="PRINTS" id="PR00313">
    <property type="entry name" value="CABNDNGRPT"/>
</dbReference>
<dbReference type="Pfam" id="PF04151">
    <property type="entry name" value="PPC"/>
    <property type="match status" value="1"/>
</dbReference>
<evidence type="ECO:0000256" key="1">
    <source>
        <dbReference type="ARBA" id="ARBA00001913"/>
    </source>
</evidence>
<gene>
    <name evidence="7" type="ORF">SAMN04488518_11565</name>
</gene>
<dbReference type="Pfam" id="PF08548">
    <property type="entry name" value="Peptidase_M10_C"/>
    <property type="match status" value="1"/>
</dbReference>
<dbReference type="CDD" id="cd04277">
    <property type="entry name" value="ZnMc_serralysin_like"/>
    <property type="match status" value="1"/>
</dbReference>
<evidence type="ECO:0000256" key="3">
    <source>
        <dbReference type="ARBA" id="ARBA00009490"/>
    </source>
</evidence>
<evidence type="ECO:0000256" key="2">
    <source>
        <dbReference type="ARBA" id="ARBA00004613"/>
    </source>
</evidence>
<dbReference type="Gene3D" id="2.150.10.10">
    <property type="entry name" value="Serralysin-like metalloprotease, C-terminal"/>
    <property type="match status" value="1"/>
</dbReference>
<dbReference type="Pfam" id="PF13583">
    <property type="entry name" value="Reprolysin_4"/>
    <property type="match status" value="1"/>
</dbReference>
<dbReference type="InterPro" id="IPR013858">
    <property type="entry name" value="Peptidase_M10B_C"/>
</dbReference>
<dbReference type="InterPro" id="IPR034033">
    <property type="entry name" value="Serralysin-like"/>
</dbReference>
<comment type="cofactor">
    <cofactor evidence="1">
        <name>Ca(2+)</name>
        <dbReference type="ChEBI" id="CHEBI:29108"/>
    </cofactor>
</comment>
<dbReference type="InterPro" id="IPR001343">
    <property type="entry name" value="Hemolysn_Ca-bd"/>
</dbReference>
<keyword evidence="4" id="KW-0964">Secreted</keyword>
<dbReference type="SUPFAM" id="SSF89260">
    <property type="entry name" value="Collagen-binding domain"/>
    <property type="match status" value="1"/>
</dbReference>
<dbReference type="InterPro" id="IPR018511">
    <property type="entry name" value="Hemolysin-typ_Ca-bd_CS"/>
</dbReference>
<dbReference type="InterPro" id="IPR024079">
    <property type="entry name" value="MetalloPept_cat_dom_sf"/>
</dbReference>
<feature type="domain" description="Peptidase metallopeptidase" evidence="6">
    <location>
        <begin position="163"/>
        <end position="304"/>
    </location>
</feature>
<keyword evidence="5" id="KW-0677">Repeat</keyword>
<organism evidence="7 8">
    <name type="scientific">Pseudovibrio ascidiaceicola</name>
    <dbReference type="NCBI Taxonomy" id="285279"/>
    <lineage>
        <taxon>Bacteria</taxon>
        <taxon>Pseudomonadati</taxon>
        <taxon>Pseudomonadota</taxon>
        <taxon>Alphaproteobacteria</taxon>
        <taxon>Hyphomicrobiales</taxon>
        <taxon>Stappiaceae</taxon>
        <taxon>Pseudovibrio</taxon>
    </lineage>
</organism>
<protein>
    <submittedName>
        <fullName evidence="7">Serralysin</fullName>
    </submittedName>
</protein>
<dbReference type="SUPFAM" id="SSF55486">
    <property type="entry name" value="Metalloproteases ('zincins'), catalytic domain"/>
    <property type="match status" value="1"/>
</dbReference>
<dbReference type="SUPFAM" id="SSF51120">
    <property type="entry name" value="beta-Roll"/>
    <property type="match status" value="1"/>
</dbReference>
<dbReference type="PROSITE" id="PS00330">
    <property type="entry name" value="HEMOLYSIN_CALCIUM"/>
    <property type="match status" value="1"/>
</dbReference>
<keyword evidence="8" id="KW-1185">Reference proteome</keyword>
<proteinExistence type="inferred from homology"/>
<evidence type="ECO:0000256" key="4">
    <source>
        <dbReference type="ARBA" id="ARBA00022525"/>
    </source>
</evidence>
<evidence type="ECO:0000256" key="5">
    <source>
        <dbReference type="ARBA" id="ARBA00022737"/>
    </source>
</evidence>
<dbReference type="InterPro" id="IPR006026">
    <property type="entry name" value="Peptidase_Metallo"/>
</dbReference>
<dbReference type="Proteomes" id="UP000199598">
    <property type="component" value="Unassembled WGS sequence"/>
</dbReference>
<dbReference type="InterPro" id="IPR011049">
    <property type="entry name" value="Serralysin-like_metalloprot_C"/>
</dbReference>
<comment type="caution">
    <text evidence="7">The sequence shown here is derived from an EMBL/GenBank/DDBJ whole genome shotgun (WGS) entry which is preliminary data.</text>
</comment>
<evidence type="ECO:0000313" key="8">
    <source>
        <dbReference type="Proteomes" id="UP000199598"/>
    </source>
</evidence>
<accession>A0A1I4EHA5</accession>
<evidence type="ECO:0000313" key="7">
    <source>
        <dbReference type="EMBL" id="SFL05144.1"/>
    </source>
</evidence>
<comment type="similarity">
    <text evidence="3">Belongs to the peptidase M10B family.</text>
</comment>
<dbReference type="Gene3D" id="3.40.390.10">
    <property type="entry name" value="Collagenase (Catalytic Domain)"/>
    <property type="match status" value="1"/>
</dbReference>
<evidence type="ECO:0000259" key="6">
    <source>
        <dbReference type="SMART" id="SM00235"/>
    </source>
</evidence>
<dbReference type="EMBL" id="FOSK01000015">
    <property type="protein sequence ID" value="SFL05144.1"/>
    <property type="molecule type" value="Genomic_DNA"/>
</dbReference>